<dbReference type="GO" id="GO:0007165">
    <property type="term" value="P:signal transduction"/>
    <property type="evidence" value="ECO:0007669"/>
    <property type="project" value="InterPro"/>
</dbReference>
<gene>
    <name evidence="17" type="ORF">PF001_g16713</name>
    <name evidence="16" type="ORF">PF004_g16407</name>
    <name evidence="15" type="ORF">PF005_g17332</name>
    <name evidence="14" type="ORF">PF006_g16462</name>
    <name evidence="13" type="ORF">PF007_g17510</name>
    <name evidence="18" type="ORF">PF008_g16862</name>
    <name evidence="10" type="ORF">PF009_g18275</name>
    <name evidence="12" type="ORF">PF010_g16969</name>
    <name evidence="11" type="ORF">PF011_g16263</name>
</gene>
<evidence type="ECO:0000313" key="22">
    <source>
        <dbReference type="Proteomes" id="UP000440732"/>
    </source>
</evidence>
<keyword evidence="8" id="KW-0449">Lipoprotein</keyword>
<comment type="similarity">
    <text evidence="2">Belongs to the small GTPase superfamily. Ras family.</text>
</comment>
<evidence type="ECO:0000313" key="27">
    <source>
        <dbReference type="Proteomes" id="UP000488956"/>
    </source>
</evidence>
<dbReference type="NCBIfam" id="TIGR00231">
    <property type="entry name" value="small_GTP"/>
    <property type="match status" value="1"/>
</dbReference>
<dbReference type="SMART" id="SM00176">
    <property type="entry name" value="RAN"/>
    <property type="match status" value="1"/>
</dbReference>
<dbReference type="EMBL" id="QXFZ01001190">
    <property type="protein sequence ID" value="KAE9095105.1"/>
    <property type="molecule type" value="Genomic_DNA"/>
</dbReference>
<dbReference type="InterPro" id="IPR005225">
    <property type="entry name" value="Small_GTP-bd"/>
</dbReference>
<dbReference type="GO" id="GO:0005525">
    <property type="term" value="F:GTP binding"/>
    <property type="evidence" value="ECO:0007669"/>
    <property type="project" value="UniProtKB-KW"/>
</dbReference>
<dbReference type="SUPFAM" id="SSF52540">
    <property type="entry name" value="P-loop containing nucleoside triphosphate hydrolases"/>
    <property type="match status" value="1"/>
</dbReference>
<dbReference type="Proteomes" id="UP000441208">
    <property type="component" value="Unassembled WGS sequence"/>
</dbReference>
<evidence type="ECO:0000256" key="9">
    <source>
        <dbReference type="ARBA" id="ARBA00023289"/>
    </source>
</evidence>
<dbReference type="InterPro" id="IPR020849">
    <property type="entry name" value="Small_GTPase_Ras-type"/>
</dbReference>
<dbReference type="EMBL" id="QXFW01001153">
    <property type="protein sequence ID" value="KAE8995585.1"/>
    <property type="molecule type" value="Genomic_DNA"/>
</dbReference>
<evidence type="ECO:0008006" key="28">
    <source>
        <dbReference type="Google" id="ProtNLM"/>
    </source>
</evidence>
<dbReference type="GO" id="GO:0005886">
    <property type="term" value="C:plasma membrane"/>
    <property type="evidence" value="ECO:0007669"/>
    <property type="project" value="UniProtKB-SubCell"/>
</dbReference>
<keyword evidence="6" id="KW-0342">GTP-binding</keyword>
<evidence type="ECO:0000313" key="16">
    <source>
        <dbReference type="EMBL" id="KAE9209643.1"/>
    </source>
</evidence>
<dbReference type="EMBL" id="QXGA01001145">
    <property type="protein sequence ID" value="KAE9127674.1"/>
    <property type="molecule type" value="Genomic_DNA"/>
</dbReference>
<dbReference type="Proteomes" id="UP000437068">
    <property type="component" value="Unassembled WGS sequence"/>
</dbReference>
<evidence type="ECO:0000313" key="19">
    <source>
        <dbReference type="Proteomes" id="UP000429523"/>
    </source>
</evidence>
<dbReference type="PROSITE" id="PS51421">
    <property type="entry name" value="RAS"/>
    <property type="match status" value="1"/>
</dbReference>
<evidence type="ECO:0000313" key="15">
    <source>
        <dbReference type="EMBL" id="KAE9195316.1"/>
    </source>
</evidence>
<evidence type="ECO:0000256" key="7">
    <source>
        <dbReference type="ARBA" id="ARBA00023136"/>
    </source>
</evidence>
<evidence type="ECO:0000313" key="17">
    <source>
        <dbReference type="EMBL" id="KAE9296764.1"/>
    </source>
</evidence>
<evidence type="ECO:0000313" key="18">
    <source>
        <dbReference type="EMBL" id="KAE9325470.1"/>
    </source>
</evidence>
<dbReference type="Gene3D" id="3.40.50.300">
    <property type="entry name" value="P-loop containing nucleotide triphosphate hydrolases"/>
    <property type="match status" value="1"/>
</dbReference>
<dbReference type="PANTHER" id="PTHR24070">
    <property type="entry name" value="RAS, DI-RAS, AND RHEB FAMILY MEMBERS OF SMALL GTPASE SUPERFAMILY"/>
    <property type="match status" value="1"/>
</dbReference>
<dbReference type="Proteomes" id="UP000429523">
    <property type="component" value="Unassembled WGS sequence"/>
</dbReference>
<evidence type="ECO:0000256" key="3">
    <source>
        <dbReference type="ARBA" id="ARBA00022475"/>
    </source>
</evidence>
<dbReference type="Proteomes" id="UP000476176">
    <property type="component" value="Unassembled WGS sequence"/>
</dbReference>
<dbReference type="Proteomes" id="UP000433483">
    <property type="component" value="Unassembled WGS sequence"/>
</dbReference>
<keyword evidence="3" id="KW-1003">Cell membrane</keyword>
<evidence type="ECO:0000313" key="20">
    <source>
        <dbReference type="Proteomes" id="UP000433483"/>
    </source>
</evidence>
<dbReference type="InterPro" id="IPR001806">
    <property type="entry name" value="Small_GTPase"/>
</dbReference>
<keyword evidence="7" id="KW-0472">Membrane</keyword>
<evidence type="ECO:0000313" key="13">
    <source>
        <dbReference type="EMBL" id="KAE9095105.1"/>
    </source>
</evidence>
<dbReference type="PROSITE" id="PS51419">
    <property type="entry name" value="RAB"/>
    <property type="match status" value="1"/>
</dbReference>
<evidence type="ECO:0000313" key="21">
    <source>
        <dbReference type="Proteomes" id="UP000437068"/>
    </source>
</evidence>
<dbReference type="Proteomes" id="UP000486351">
    <property type="component" value="Unassembled WGS sequence"/>
</dbReference>
<evidence type="ECO:0000313" key="26">
    <source>
        <dbReference type="Proteomes" id="UP000486351"/>
    </source>
</evidence>
<dbReference type="GO" id="GO:0003924">
    <property type="term" value="F:GTPase activity"/>
    <property type="evidence" value="ECO:0007669"/>
    <property type="project" value="InterPro"/>
</dbReference>
<dbReference type="Proteomes" id="UP000440732">
    <property type="component" value="Unassembled WGS sequence"/>
</dbReference>
<protein>
    <recommendedName>
        <fullName evidence="28">Ras-related protein</fullName>
    </recommendedName>
</protein>
<organism evidence="14 22">
    <name type="scientific">Phytophthora fragariae</name>
    <dbReference type="NCBI Taxonomy" id="53985"/>
    <lineage>
        <taxon>Eukaryota</taxon>
        <taxon>Sar</taxon>
        <taxon>Stramenopiles</taxon>
        <taxon>Oomycota</taxon>
        <taxon>Peronosporomycetes</taxon>
        <taxon>Peronosporales</taxon>
        <taxon>Peronosporaceae</taxon>
        <taxon>Phytophthora</taxon>
    </lineage>
</organism>
<comment type="caution">
    <text evidence="14">The sequence shown here is derived from an EMBL/GenBank/DDBJ whole genome shotgun (WGS) entry which is preliminary data.</text>
</comment>
<keyword evidence="4" id="KW-0488">Methylation</keyword>
<dbReference type="EMBL" id="QXGF01001211">
    <property type="protein sequence ID" value="KAE8931671.1"/>
    <property type="molecule type" value="Genomic_DNA"/>
</dbReference>
<dbReference type="SMART" id="SM00175">
    <property type="entry name" value="RAB"/>
    <property type="match status" value="1"/>
</dbReference>
<reference evidence="19 20" key="1">
    <citation type="submission" date="2018-08" db="EMBL/GenBank/DDBJ databases">
        <title>Genomic investigation of the strawberry pathogen Phytophthora fragariae indicates pathogenicity is determined by transcriptional variation in three key races.</title>
        <authorList>
            <person name="Adams T.M."/>
            <person name="Armitage A.D."/>
            <person name="Sobczyk M.K."/>
            <person name="Bates H.J."/>
            <person name="Dunwell J.M."/>
            <person name="Nellist C.F."/>
            <person name="Harrison R.J."/>
        </authorList>
    </citation>
    <scope>NUCLEOTIDE SEQUENCE [LARGE SCALE GENOMIC DNA]</scope>
    <source>
        <strain evidence="17 21">A4</strain>
        <strain evidence="16 25">BC-23</strain>
        <strain evidence="15 20">NOV-27</strain>
        <strain evidence="14 22">NOV-5</strain>
        <strain evidence="13 23">NOV-71</strain>
        <strain evidence="18 26">NOV-77</strain>
        <strain evidence="10 19">NOV-9</strain>
        <strain evidence="12 27">ONT-3</strain>
        <strain evidence="11 24">SCRP245</strain>
    </source>
</reference>
<dbReference type="InterPro" id="IPR027417">
    <property type="entry name" value="P-loop_NTPase"/>
</dbReference>
<keyword evidence="20" id="KW-1185">Reference proteome</keyword>
<dbReference type="SMART" id="SM00173">
    <property type="entry name" value="RAS"/>
    <property type="match status" value="1"/>
</dbReference>
<dbReference type="EMBL" id="QXGE01001162">
    <property type="protein sequence ID" value="KAE9296764.1"/>
    <property type="molecule type" value="Genomic_DNA"/>
</dbReference>
<evidence type="ECO:0000256" key="1">
    <source>
        <dbReference type="ARBA" id="ARBA00004193"/>
    </source>
</evidence>
<evidence type="ECO:0000256" key="8">
    <source>
        <dbReference type="ARBA" id="ARBA00023288"/>
    </source>
</evidence>
<evidence type="ECO:0000313" key="24">
    <source>
        <dbReference type="Proteomes" id="UP000460718"/>
    </source>
</evidence>
<dbReference type="PRINTS" id="PR00449">
    <property type="entry name" value="RASTRNSFRMNG"/>
</dbReference>
<accession>A0A6A3TC12</accession>
<evidence type="ECO:0000313" key="11">
    <source>
        <dbReference type="EMBL" id="KAE8995585.1"/>
    </source>
</evidence>
<dbReference type="Proteomes" id="UP000460718">
    <property type="component" value="Unassembled WGS sequence"/>
</dbReference>
<evidence type="ECO:0000313" key="25">
    <source>
        <dbReference type="Proteomes" id="UP000476176"/>
    </source>
</evidence>
<comment type="subcellular location">
    <subcellularLocation>
        <location evidence="1">Cell membrane</location>
        <topology evidence="1">Lipid-anchor</topology>
    </subcellularLocation>
</comment>
<dbReference type="FunFam" id="3.40.50.300:FF:000080">
    <property type="entry name" value="Ras-like GTPase Ras1"/>
    <property type="match status" value="1"/>
</dbReference>
<evidence type="ECO:0000313" key="23">
    <source>
        <dbReference type="Proteomes" id="UP000441208"/>
    </source>
</evidence>
<evidence type="ECO:0000256" key="4">
    <source>
        <dbReference type="ARBA" id="ARBA00022481"/>
    </source>
</evidence>
<sequence length="259" mass="28987">MFLSAAFSANRRLACRDAHPSSGLCAQTFSPGGRTPRLKHRVTEGGKKPPTAAFSLAPYDAFAMSDNKEYKLVVLGSGGVGKSALTIRLVTDNFLEDYDPTIEDSYRKQTTIDNSPALLDILDTAGQEEYTSMQDQWMREGKGFLLVYSVTSRSSFDDIAAFKDKILRAKDVDNVPIVLVGNKCDLEAQRQVAANEGRELARQWGCSFMETSAKERILNEECFYQVVREIRKAERPVRVERQQPTQKPQKKSGFKCTIL</sequence>
<evidence type="ECO:0000313" key="12">
    <source>
        <dbReference type="EMBL" id="KAE9094752.1"/>
    </source>
</evidence>
<keyword evidence="9" id="KW-0636">Prenylation</keyword>
<dbReference type="EMBL" id="QXGC01001161">
    <property type="protein sequence ID" value="KAE9209643.1"/>
    <property type="molecule type" value="Genomic_DNA"/>
</dbReference>
<dbReference type="OrthoDB" id="5976022at2759"/>
<name>A0A6A3TC12_9STRA</name>
<dbReference type="EMBL" id="QXFY01001182">
    <property type="protein sequence ID" value="KAE9325470.1"/>
    <property type="molecule type" value="Genomic_DNA"/>
</dbReference>
<dbReference type="Proteomes" id="UP000488956">
    <property type="component" value="Unassembled WGS sequence"/>
</dbReference>
<evidence type="ECO:0000256" key="5">
    <source>
        <dbReference type="ARBA" id="ARBA00022741"/>
    </source>
</evidence>
<evidence type="ECO:0000313" key="10">
    <source>
        <dbReference type="EMBL" id="KAE8931671.1"/>
    </source>
</evidence>
<dbReference type="EMBL" id="QXFX01001195">
    <property type="protein sequence ID" value="KAE9094752.1"/>
    <property type="molecule type" value="Genomic_DNA"/>
</dbReference>
<evidence type="ECO:0000313" key="14">
    <source>
        <dbReference type="EMBL" id="KAE9127674.1"/>
    </source>
</evidence>
<dbReference type="Pfam" id="PF00071">
    <property type="entry name" value="Ras"/>
    <property type="match status" value="1"/>
</dbReference>
<dbReference type="SMART" id="SM00174">
    <property type="entry name" value="RHO"/>
    <property type="match status" value="1"/>
</dbReference>
<dbReference type="PROSITE" id="PS51420">
    <property type="entry name" value="RHO"/>
    <property type="match status" value="1"/>
</dbReference>
<dbReference type="CDD" id="cd00876">
    <property type="entry name" value="Ras"/>
    <property type="match status" value="1"/>
</dbReference>
<evidence type="ECO:0000256" key="2">
    <source>
        <dbReference type="ARBA" id="ARBA00008344"/>
    </source>
</evidence>
<keyword evidence="5" id="KW-0547">Nucleotide-binding</keyword>
<evidence type="ECO:0000256" key="6">
    <source>
        <dbReference type="ARBA" id="ARBA00023134"/>
    </source>
</evidence>
<proteinExistence type="inferred from homology"/>
<dbReference type="EMBL" id="QXGB01001188">
    <property type="protein sequence ID" value="KAE9195316.1"/>
    <property type="molecule type" value="Genomic_DNA"/>
</dbReference>
<dbReference type="AlphaFoldDB" id="A0A6A3TC12"/>